<dbReference type="SUPFAM" id="SSF51261">
    <property type="entry name" value="Duplicated hybrid motif"/>
    <property type="match status" value="1"/>
</dbReference>
<organism evidence="3 4">
    <name type="scientific">Leptolyngbya subtilissima DQ-A4</name>
    <dbReference type="NCBI Taxonomy" id="2933933"/>
    <lineage>
        <taxon>Bacteria</taxon>
        <taxon>Bacillati</taxon>
        <taxon>Cyanobacteriota</taxon>
        <taxon>Cyanophyceae</taxon>
        <taxon>Leptolyngbyales</taxon>
        <taxon>Leptolyngbyaceae</taxon>
        <taxon>Leptolyngbya group</taxon>
        <taxon>Leptolyngbya</taxon>
    </lineage>
</organism>
<reference evidence="3 4" key="1">
    <citation type="submission" date="2022-04" db="EMBL/GenBank/DDBJ databases">
        <title>Positive selection, recombination, and allopatry shape intraspecific diversity of widespread and dominant cyanobacteria.</title>
        <authorList>
            <person name="Wei J."/>
            <person name="Shu W."/>
            <person name="Hu C."/>
        </authorList>
    </citation>
    <scope>NUCLEOTIDE SEQUENCE [LARGE SCALE GENOMIC DNA]</scope>
    <source>
        <strain evidence="3 4">DQ-A4</strain>
    </source>
</reference>
<dbReference type="InterPro" id="IPR016047">
    <property type="entry name" value="M23ase_b-sheet_dom"/>
</dbReference>
<sequence>MKVGSLLSNTLSTASSELFLWSLAAILCAPPAIVLFHSGVNAFAHKLAREGLSFSTPGLRVLGHDIIPSYTLFQFIGPRGGKSHVYSGLDQAPVEKGETFTLLDGTIVEVSSGYGWRGDIGIAGASKDHKGVDLAASINTPLYAPINGVKVQCWWDSSGGGGQVADIWIGPELYQALHLAECYPGTKAKGEVLAHTGDSGIGSAHLHWQQQVHGTKVHPKRGMLQAVLNPTLMPEYHDYAGRPSIEDRMITCVIGYIEGAATKDCEKTNAYGGHRDSNRHNHGFFSSTNGYPSPEAADSAELAKLKGVTPHMQAKAKEVLGDELSDAALLMALDLKNQSPDAANRLFKYLPSPDPTPEEIINARTAALTESRREIGIGGSPNLNVAADQTRRVTQGLDAMTHLENLRQENRDK</sequence>
<dbReference type="CDD" id="cd12797">
    <property type="entry name" value="M23_peptidase"/>
    <property type="match status" value="1"/>
</dbReference>
<keyword evidence="4" id="KW-1185">Reference proteome</keyword>
<dbReference type="Gene3D" id="2.70.70.10">
    <property type="entry name" value="Glucose Permease (Domain IIA)"/>
    <property type="match status" value="1"/>
</dbReference>
<evidence type="ECO:0000313" key="3">
    <source>
        <dbReference type="EMBL" id="MEP0949721.1"/>
    </source>
</evidence>
<evidence type="ECO:0000259" key="2">
    <source>
        <dbReference type="Pfam" id="PF01551"/>
    </source>
</evidence>
<proteinExistence type="predicted"/>
<name>A0ABV0KAB6_9CYAN</name>
<comment type="caution">
    <text evidence="3">The sequence shown here is derived from an EMBL/GenBank/DDBJ whole genome shotgun (WGS) entry which is preliminary data.</text>
</comment>
<protein>
    <submittedName>
        <fullName evidence="3">M23 family metallopeptidase</fullName>
    </submittedName>
</protein>
<dbReference type="InterPro" id="IPR011055">
    <property type="entry name" value="Dup_hybrid_motif"/>
</dbReference>
<dbReference type="RefSeq" id="WP_190707932.1">
    <property type="nucleotide sequence ID" value="NZ_JAMPKX010000014.1"/>
</dbReference>
<evidence type="ECO:0000313" key="4">
    <source>
        <dbReference type="Proteomes" id="UP001482513"/>
    </source>
</evidence>
<evidence type="ECO:0000256" key="1">
    <source>
        <dbReference type="SAM" id="MobiDB-lite"/>
    </source>
</evidence>
<feature type="domain" description="M23ase beta-sheet core" evidence="2">
    <location>
        <begin position="128"/>
        <end position="219"/>
    </location>
</feature>
<feature type="region of interest" description="Disordered" evidence="1">
    <location>
        <begin position="272"/>
        <end position="296"/>
    </location>
</feature>
<dbReference type="Pfam" id="PF01551">
    <property type="entry name" value="Peptidase_M23"/>
    <property type="match status" value="1"/>
</dbReference>
<dbReference type="EMBL" id="JAMPKX010000014">
    <property type="protein sequence ID" value="MEP0949721.1"/>
    <property type="molecule type" value="Genomic_DNA"/>
</dbReference>
<dbReference type="Proteomes" id="UP001482513">
    <property type="component" value="Unassembled WGS sequence"/>
</dbReference>
<accession>A0ABV0KAB6</accession>
<gene>
    <name evidence="3" type="ORF">NC992_22780</name>
</gene>